<proteinExistence type="predicted"/>
<dbReference type="GeneID" id="87811694"/>
<keyword evidence="3" id="KW-1185">Reference proteome</keyword>
<dbReference type="Proteomes" id="UP000827549">
    <property type="component" value="Chromosome 6"/>
</dbReference>
<name>A0AAF0YH65_9TREE</name>
<accession>A0AAF0YH65</accession>
<feature type="compositionally biased region" description="Low complexity" evidence="1">
    <location>
        <begin position="59"/>
        <end position="101"/>
    </location>
</feature>
<reference evidence="2" key="1">
    <citation type="submission" date="2023-10" db="EMBL/GenBank/DDBJ databases">
        <authorList>
            <person name="Noh H."/>
        </authorList>
    </citation>
    <scope>NUCLEOTIDE SEQUENCE</scope>
    <source>
        <strain evidence="2">DUCC4014</strain>
    </source>
</reference>
<evidence type="ECO:0000256" key="1">
    <source>
        <dbReference type="SAM" id="MobiDB-lite"/>
    </source>
</evidence>
<dbReference type="AlphaFoldDB" id="A0AAF0YH65"/>
<feature type="region of interest" description="Disordered" evidence="1">
    <location>
        <begin position="1"/>
        <end position="114"/>
    </location>
</feature>
<sequence>MSDGDGDDNYTTDDSDVCAYANPHTHTTTSAPREEVERERGAGELVVVEFELHDNGDNSSSSSSKSTRARSSSSQSDSTSSETSTPSSSTDAATNSTSTPAPDNGPAAVTSTTLITVGPSPTGVSDGAQIYFPTSNDWWVLNAGVVIQWAPALTVPVDIILTNPDERIMPYAYYMSSAVPPGFTSMQLSVANPAIPGPGYMLTLRDSRNQSRDYAISEPFEIRRSGAKPVVPAGFATITAVDPEYNPQPFGSGAGRAAGPGLLAAAGAGAIAAAVAWTL</sequence>
<evidence type="ECO:0000313" key="3">
    <source>
        <dbReference type="Proteomes" id="UP000827549"/>
    </source>
</evidence>
<protein>
    <submittedName>
        <fullName evidence="2">Uncharacterized protein</fullName>
    </submittedName>
</protein>
<gene>
    <name evidence="2" type="ORF">LOC62_06G008529</name>
</gene>
<feature type="compositionally biased region" description="Acidic residues" evidence="1">
    <location>
        <begin position="1"/>
        <end position="16"/>
    </location>
</feature>
<organism evidence="2 3">
    <name type="scientific">Vanrija pseudolonga</name>
    <dbReference type="NCBI Taxonomy" id="143232"/>
    <lineage>
        <taxon>Eukaryota</taxon>
        <taxon>Fungi</taxon>
        <taxon>Dikarya</taxon>
        <taxon>Basidiomycota</taxon>
        <taxon>Agaricomycotina</taxon>
        <taxon>Tremellomycetes</taxon>
        <taxon>Trichosporonales</taxon>
        <taxon>Trichosporonaceae</taxon>
        <taxon>Vanrija</taxon>
    </lineage>
</organism>
<evidence type="ECO:0000313" key="2">
    <source>
        <dbReference type="EMBL" id="WOO85024.1"/>
    </source>
</evidence>
<dbReference type="RefSeq" id="XP_062631050.1">
    <property type="nucleotide sequence ID" value="XM_062775066.1"/>
</dbReference>
<feature type="compositionally biased region" description="Basic and acidic residues" evidence="1">
    <location>
        <begin position="32"/>
        <end position="42"/>
    </location>
</feature>
<dbReference type="EMBL" id="CP086719">
    <property type="protein sequence ID" value="WOO85024.1"/>
    <property type="molecule type" value="Genomic_DNA"/>
</dbReference>